<comment type="caution">
    <text evidence="1">The sequence shown here is derived from an EMBL/GenBank/DDBJ whole genome shotgun (WGS) entry which is preliminary data.</text>
</comment>
<proteinExistence type="predicted"/>
<evidence type="ECO:0000313" key="1">
    <source>
        <dbReference type="EMBL" id="KAG7379718.1"/>
    </source>
</evidence>
<reference evidence="1" key="1">
    <citation type="submission" date="2021-02" db="EMBL/GenBank/DDBJ databases">
        <authorList>
            <person name="Palmer J.M."/>
        </authorList>
    </citation>
    <scope>NUCLEOTIDE SEQUENCE</scope>
    <source>
        <strain evidence="1">SCRP734</strain>
    </source>
</reference>
<protein>
    <submittedName>
        <fullName evidence="1">Uncharacterized protein</fullName>
    </submittedName>
</protein>
<dbReference type="EMBL" id="JAGDFM010000333">
    <property type="protein sequence ID" value="KAG7379718.1"/>
    <property type="molecule type" value="Genomic_DNA"/>
</dbReference>
<keyword evidence="2" id="KW-1185">Reference proteome</keyword>
<organism evidence="1 2">
    <name type="scientific">Phytophthora pseudosyringae</name>
    <dbReference type="NCBI Taxonomy" id="221518"/>
    <lineage>
        <taxon>Eukaryota</taxon>
        <taxon>Sar</taxon>
        <taxon>Stramenopiles</taxon>
        <taxon>Oomycota</taxon>
        <taxon>Peronosporomycetes</taxon>
        <taxon>Peronosporales</taxon>
        <taxon>Peronosporaceae</taxon>
        <taxon>Phytophthora</taxon>
    </lineage>
</organism>
<gene>
    <name evidence="1" type="ORF">PHYPSEUDO_008247</name>
</gene>
<dbReference type="AlphaFoldDB" id="A0A8T1VHT7"/>
<dbReference type="Proteomes" id="UP000694044">
    <property type="component" value="Unassembled WGS sequence"/>
</dbReference>
<accession>A0A8T1VHT7</accession>
<sequence length="263" mass="28782">MASTRSPIVPTFQRSPARSLMNKLIGRSSGTLPRKLASSPFAASLLSALSPDEKLHRRLQLQRIVDVVVLDATRDKKKQLVITLKLSLKPEAPREQVGIFVPSNAAVAQEITMTFHDVNQLRRALEFCVDSSTRDCDDNCDVCSQLRTYLSTHWVRDPLVAVVSMGETVLRKASLARHLAQLVAFATRKSLAAPRVAVMTKPKTGVAQLVPQLSPLRKPQTTEIATNAPVCAAQNAVAAVLYDFFRGFAYSSKTLASSTTKEL</sequence>
<evidence type="ECO:0000313" key="2">
    <source>
        <dbReference type="Proteomes" id="UP000694044"/>
    </source>
</evidence>
<dbReference type="OrthoDB" id="106596at2759"/>
<name>A0A8T1VHT7_9STRA</name>